<organism evidence="2 3">
    <name type="scientific">Tetraparma gracilis</name>
    <dbReference type="NCBI Taxonomy" id="2962635"/>
    <lineage>
        <taxon>Eukaryota</taxon>
        <taxon>Sar</taxon>
        <taxon>Stramenopiles</taxon>
        <taxon>Ochrophyta</taxon>
        <taxon>Bolidophyceae</taxon>
        <taxon>Parmales</taxon>
        <taxon>Triparmaceae</taxon>
        <taxon>Tetraparma</taxon>
    </lineage>
</organism>
<feature type="chain" id="PRO_5045322247" evidence="1">
    <location>
        <begin position="18"/>
        <end position="224"/>
    </location>
</feature>
<accession>A0ABQ6MQW3</accession>
<reference evidence="2 3" key="1">
    <citation type="journal article" date="2023" name="Commun. Biol.">
        <title>Genome analysis of Parmales, the sister group of diatoms, reveals the evolutionary specialization of diatoms from phago-mixotrophs to photoautotrophs.</title>
        <authorList>
            <person name="Ban H."/>
            <person name="Sato S."/>
            <person name="Yoshikawa S."/>
            <person name="Yamada K."/>
            <person name="Nakamura Y."/>
            <person name="Ichinomiya M."/>
            <person name="Sato N."/>
            <person name="Blanc-Mathieu R."/>
            <person name="Endo H."/>
            <person name="Kuwata A."/>
            <person name="Ogata H."/>
        </authorList>
    </citation>
    <scope>NUCLEOTIDE SEQUENCE [LARGE SCALE GENOMIC DNA]</scope>
</reference>
<dbReference type="Proteomes" id="UP001165060">
    <property type="component" value="Unassembled WGS sequence"/>
</dbReference>
<keyword evidence="1" id="KW-0732">Signal</keyword>
<sequence>MQLLLLLLLLLPFPSLPLPPSLSPSTVWDLRVSFLPSSVPTLSGRPVPACSFTLPVVFSPEAGYEPPQGELLAWAPPSSPSPAPPFSFSSCSFKLSEDPADRKDGLWVWGLFKDPLYPFLLLKLDARDAPLTKARDAEVLPGMTYYAQLGHRMSGEGGGAARGSLKAPRGVDLSGADLVIRRPSVVKADLVGLARAEVYDEKVVGKVEICNPRSVEAARIGAVP</sequence>
<keyword evidence="3" id="KW-1185">Reference proteome</keyword>
<evidence type="ECO:0000313" key="3">
    <source>
        <dbReference type="Proteomes" id="UP001165060"/>
    </source>
</evidence>
<feature type="signal peptide" evidence="1">
    <location>
        <begin position="1"/>
        <end position="17"/>
    </location>
</feature>
<dbReference type="EMBL" id="BRYB01001652">
    <property type="protein sequence ID" value="GMI30393.1"/>
    <property type="molecule type" value="Genomic_DNA"/>
</dbReference>
<evidence type="ECO:0000313" key="2">
    <source>
        <dbReference type="EMBL" id="GMI30393.1"/>
    </source>
</evidence>
<gene>
    <name evidence="2" type="ORF">TeGR_g11150</name>
</gene>
<protein>
    <submittedName>
        <fullName evidence="2">Uncharacterized protein</fullName>
    </submittedName>
</protein>
<comment type="caution">
    <text evidence="2">The sequence shown here is derived from an EMBL/GenBank/DDBJ whole genome shotgun (WGS) entry which is preliminary data.</text>
</comment>
<proteinExistence type="predicted"/>
<name>A0ABQ6MQW3_9STRA</name>
<evidence type="ECO:0000256" key="1">
    <source>
        <dbReference type="SAM" id="SignalP"/>
    </source>
</evidence>